<evidence type="ECO:0000313" key="2">
    <source>
        <dbReference type="EMBL" id="MDB7084056.1"/>
    </source>
</evidence>
<gene>
    <name evidence="2" type="ORF">PM738_09615</name>
</gene>
<accession>A0A9Q7MM25</accession>
<evidence type="ECO:0000259" key="1">
    <source>
        <dbReference type="Pfam" id="PF12682"/>
    </source>
</evidence>
<dbReference type="GO" id="GO:0016651">
    <property type="term" value="F:oxidoreductase activity, acting on NAD(P)H"/>
    <property type="evidence" value="ECO:0007669"/>
    <property type="project" value="UniProtKB-ARBA"/>
</dbReference>
<dbReference type="PANTHER" id="PTHR39201">
    <property type="entry name" value="EXPORTED PROTEIN-RELATED"/>
    <property type="match status" value="1"/>
</dbReference>
<dbReference type="AlphaFoldDB" id="A0A9Q7MM25"/>
<dbReference type="InterPro" id="IPR029039">
    <property type="entry name" value="Flavoprotein-like_sf"/>
</dbReference>
<dbReference type="RefSeq" id="WP_003537528.1">
    <property type="nucleotide sequence ID" value="NZ_AP031443.1"/>
</dbReference>
<dbReference type="Gene3D" id="3.40.50.360">
    <property type="match status" value="1"/>
</dbReference>
<dbReference type="EMBL" id="JAQLKE010000013">
    <property type="protein sequence ID" value="MDB7084056.1"/>
    <property type="molecule type" value="Genomic_DNA"/>
</dbReference>
<comment type="caution">
    <text evidence="2">The sequence shown here is derived from an EMBL/GenBank/DDBJ whole genome shotgun (WGS) entry which is preliminary data.</text>
</comment>
<dbReference type="Pfam" id="PF12682">
    <property type="entry name" value="Flavodoxin_4"/>
    <property type="match status" value="1"/>
</dbReference>
<dbReference type="GeneID" id="64195548"/>
<name>A0A9Q7MM25_9FIRM</name>
<reference evidence="2" key="1">
    <citation type="submission" date="2023-01" db="EMBL/GenBank/DDBJ databases">
        <title>Human gut microbiome strain richness.</title>
        <authorList>
            <person name="Chen-Liaw A."/>
        </authorList>
    </citation>
    <scope>NUCLEOTIDE SEQUENCE</scope>
    <source>
        <strain evidence="2">1001217st2_G6_1001217B_191108</strain>
    </source>
</reference>
<proteinExistence type="predicted"/>
<dbReference type="GO" id="GO:0010181">
    <property type="term" value="F:FMN binding"/>
    <property type="evidence" value="ECO:0007669"/>
    <property type="project" value="InterPro"/>
</dbReference>
<evidence type="ECO:0000313" key="3">
    <source>
        <dbReference type="Proteomes" id="UP001211987"/>
    </source>
</evidence>
<organism evidence="2 3">
    <name type="scientific">Thomasclavelia ramosa</name>
    <dbReference type="NCBI Taxonomy" id="1547"/>
    <lineage>
        <taxon>Bacteria</taxon>
        <taxon>Bacillati</taxon>
        <taxon>Bacillota</taxon>
        <taxon>Erysipelotrichia</taxon>
        <taxon>Erysipelotrichales</taxon>
        <taxon>Coprobacillaceae</taxon>
        <taxon>Thomasclavelia</taxon>
    </lineage>
</organism>
<protein>
    <submittedName>
        <fullName evidence="2">Flavodoxin</fullName>
    </submittedName>
</protein>
<feature type="domain" description="Flavodoxin-like" evidence="1">
    <location>
        <begin position="27"/>
        <end position="168"/>
    </location>
</feature>
<dbReference type="InterPro" id="IPR008254">
    <property type="entry name" value="Flavodoxin/NO_synth"/>
</dbReference>
<dbReference type="Proteomes" id="UP001211987">
    <property type="component" value="Unassembled WGS sequence"/>
</dbReference>
<sequence>MKKSLIVYFSHRKENYVAGAIKDLKIGNTEVIAKKVQAIIGAELFEIHPLHEYPSKYDECTKLAKDELETNARPKIINIISHFEEYENIYLGYPNWWSTMPMCLWTFLESYDFTNKHIYPFCTHEGSGLGKSISDLNKICPNAIIHQGLDIFGSQVFDSDEKIFKWLKEN</sequence>
<dbReference type="PANTHER" id="PTHR39201:SF1">
    <property type="entry name" value="FLAVODOXIN-LIKE DOMAIN-CONTAINING PROTEIN"/>
    <property type="match status" value="1"/>
</dbReference>
<dbReference type="SUPFAM" id="SSF52218">
    <property type="entry name" value="Flavoproteins"/>
    <property type="match status" value="1"/>
</dbReference>